<evidence type="ECO:0000313" key="3">
    <source>
        <dbReference type="EMBL" id="MFC5639273.1"/>
    </source>
</evidence>
<dbReference type="Proteomes" id="UP001596154">
    <property type="component" value="Unassembled WGS sequence"/>
</dbReference>
<name>A0ABW0V1E1_9ACTN</name>
<dbReference type="RefSeq" id="WP_381031138.1">
    <property type="nucleotide sequence ID" value="NZ_JBHSNY010000019.1"/>
</dbReference>
<keyword evidence="4" id="KW-1185">Reference proteome</keyword>
<protein>
    <submittedName>
        <fullName evidence="3">Uncharacterized protein</fullName>
    </submittedName>
</protein>
<sequence length="317" mass="34032">MTQDPAARDRGDAVSGADGDVAAARTPEVPGPASAPARDADASGEGETQASKRTALKAWGGGVAAVVIGGVATALFTGWFQNDVPDVVDRATGKPPIKVANVTISVDEGPFALRNAVSTQRDRAMLAEPAASEQWQDFLQRRRAEPVGQMNVVAVLEGWRSKARVIDMRPRILRKQPRLSGAYFLPATAGEVSTIPLAANLDRRNPVFVMDKGKAKEESRAYFRSHQIDLVRGEQTTLAMSFTARTAAYEFDVLVNVIADGKSKEVVIRSSGGKPFRITGPQDRPRGYTQVFNESEGAWVQAPPGSWCVPSATNQKC</sequence>
<feature type="compositionally biased region" description="Basic and acidic residues" evidence="1">
    <location>
        <begin position="1"/>
        <end position="12"/>
    </location>
</feature>
<keyword evidence="2" id="KW-1133">Transmembrane helix</keyword>
<evidence type="ECO:0000256" key="1">
    <source>
        <dbReference type="SAM" id="MobiDB-lite"/>
    </source>
</evidence>
<gene>
    <name evidence="3" type="ORF">ACFPZJ_37165</name>
</gene>
<proteinExistence type="predicted"/>
<accession>A0ABW0V1E1</accession>
<evidence type="ECO:0000313" key="4">
    <source>
        <dbReference type="Proteomes" id="UP001596154"/>
    </source>
</evidence>
<feature type="transmembrane region" description="Helical" evidence="2">
    <location>
        <begin position="58"/>
        <end position="80"/>
    </location>
</feature>
<reference evidence="4" key="1">
    <citation type="journal article" date="2019" name="Int. J. Syst. Evol. Microbiol.">
        <title>The Global Catalogue of Microorganisms (GCM) 10K type strain sequencing project: providing services to taxonomists for standard genome sequencing and annotation.</title>
        <authorList>
            <consortium name="The Broad Institute Genomics Platform"/>
            <consortium name="The Broad Institute Genome Sequencing Center for Infectious Disease"/>
            <person name="Wu L."/>
            <person name="Ma J."/>
        </authorList>
    </citation>
    <scope>NUCLEOTIDE SEQUENCE [LARGE SCALE GENOMIC DNA]</scope>
    <source>
        <strain evidence="4">CGMCC 4.7248</strain>
    </source>
</reference>
<feature type="region of interest" description="Disordered" evidence="1">
    <location>
        <begin position="1"/>
        <end position="51"/>
    </location>
</feature>
<comment type="caution">
    <text evidence="3">The sequence shown here is derived from an EMBL/GenBank/DDBJ whole genome shotgun (WGS) entry which is preliminary data.</text>
</comment>
<organism evidence="3 4">
    <name type="scientific">Streptomyces bullii</name>
    <dbReference type="NCBI Taxonomy" id="349910"/>
    <lineage>
        <taxon>Bacteria</taxon>
        <taxon>Bacillati</taxon>
        <taxon>Actinomycetota</taxon>
        <taxon>Actinomycetes</taxon>
        <taxon>Kitasatosporales</taxon>
        <taxon>Streptomycetaceae</taxon>
        <taxon>Streptomyces</taxon>
    </lineage>
</organism>
<feature type="compositionally biased region" description="Low complexity" evidence="1">
    <location>
        <begin position="13"/>
        <end position="37"/>
    </location>
</feature>
<dbReference type="EMBL" id="JBHSNY010000019">
    <property type="protein sequence ID" value="MFC5639273.1"/>
    <property type="molecule type" value="Genomic_DNA"/>
</dbReference>
<evidence type="ECO:0000256" key="2">
    <source>
        <dbReference type="SAM" id="Phobius"/>
    </source>
</evidence>
<keyword evidence="2" id="KW-0472">Membrane</keyword>
<keyword evidence="2" id="KW-0812">Transmembrane</keyword>